<dbReference type="SUPFAM" id="SSF54593">
    <property type="entry name" value="Glyoxalase/Bleomycin resistance protein/Dihydroxybiphenyl dioxygenase"/>
    <property type="match status" value="2"/>
</dbReference>
<dbReference type="SUPFAM" id="SSF52096">
    <property type="entry name" value="ClpP/crotonase"/>
    <property type="match status" value="1"/>
</dbReference>
<comment type="caution">
    <text evidence="5">The sequence shown here is derived from an EMBL/GenBank/DDBJ whole genome shotgun (WGS) entry which is preliminary data.</text>
</comment>
<dbReference type="Pfam" id="PF13669">
    <property type="entry name" value="Glyoxalase_4"/>
    <property type="match status" value="1"/>
</dbReference>
<dbReference type="Pfam" id="PF16113">
    <property type="entry name" value="ECH_2"/>
    <property type="match status" value="1"/>
</dbReference>
<dbReference type="InterPro" id="IPR037523">
    <property type="entry name" value="VOC_core"/>
</dbReference>
<dbReference type="EMBL" id="BAABCP010000001">
    <property type="protein sequence ID" value="GAA3932293.1"/>
    <property type="molecule type" value="Genomic_DNA"/>
</dbReference>
<proteinExistence type="predicted"/>
<feature type="domain" description="VOC" evidence="4">
    <location>
        <begin position="530"/>
        <end position="664"/>
    </location>
</feature>
<keyword evidence="6" id="KW-1185">Reference proteome</keyword>
<dbReference type="Gene3D" id="3.90.226.10">
    <property type="entry name" value="2-enoyl-CoA Hydratase, Chain A, domain 1"/>
    <property type="match status" value="1"/>
</dbReference>
<dbReference type="InterPro" id="IPR045004">
    <property type="entry name" value="ECH_dom"/>
</dbReference>
<dbReference type="InterPro" id="IPR029068">
    <property type="entry name" value="Glyas_Bleomycin-R_OHBP_Dase"/>
</dbReference>
<gene>
    <name evidence="5" type="ORF">GCM10022383_08550</name>
</gene>
<protein>
    <recommendedName>
        <fullName evidence="2">3-hydroxyisobutyryl-CoA hydrolase</fullName>
        <ecNumber evidence="2">3.1.2.4</ecNumber>
    </recommendedName>
</protein>
<dbReference type="NCBIfam" id="NF004127">
    <property type="entry name" value="PRK05617.1"/>
    <property type="match status" value="1"/>
</dbReference>
<feature type="domain" description="VOC" evidence="4">
    <location>
        <begin position="356"/>
        <end position="498"/>
    </location>
</feature>
<evidence type="ECO:0000313" key="5">
    <source>
        <dbReference type="EMBL" id="GAA3932293.1"/>
    </source>
</evidence>
<name>A0ABP7MXJ3_9MICO</name>
<evidence type="ECO:0000259" key="4">
    <source>
        <dbReference type="PROSITE" id="PS51819"/>
    </source>
</evidence>
<dbReference type="Gene3D" id="3.10.180.10">
    <property type="entry name" value="2,3-Dihydroxybiphenyl 1,2-Dioxygenase, domain 1"/>
    <property type="match status" value="2"/>
</dbReference>
<dbReference type="EC" id="3.1.2.4" evidence="2"/>
<evidence type="ECO:0000256" key="3">
    <source>
        <dbReference type="ARBA" id="ARBA00022801"/>
    </source>
</evidence>
<reference evidence="6" key="1">
    <citation type="journal article" date="2019" name="Int. J. Syst. Evol. Microbiol.">
        <title>The Global Catalogue of Microorganisms (GCM) 10K type strain sequencing project: providing services to taxonomists for standard genome sequencing and annotation.</title>
        <authorList>
            <consortium name="The Broad Institute Genomics Platform"/>
            <consortium name="The Broad Institute Genome Sequencing Center for Infectious Disease"/>
            <person name="Wu L."/>
            <person name="Ma J."/>
        </authorList>
    </citation>
    <scope>NUCLEOTIDE SEQUENCE [LARGE SCALE GENOMIC DNA]</scope>
    <source>
        <strain evidence="6">JCM 17024</strain>
    </source>
</reference>
<dbReference type="PROSITE" id="PS51819">
    <property type="entry name" value="VOC"/>
    <property type="match status" value="2"/>
</dbReference>
<dbReference type="Proteomes" id="UP001501591">
    <property type="component" value="Unassembled WGS sequence"/>
</dbReference>
<evidence type="ECO:0000256" key="2">
    <source>
        <dbReference type="ARBA" id="ARBA00011915"/>
    </source>
</evidence>
<dbReference type="CDD" id="cd06558">
    <property type="entry name" value="crotonase-like"/>
    <property type="match status" value="1"/>
</dbReference>
<organism evidence="5 6">
    <name type="scientific">Microbacterium soli</name>
    <dbReference type="NCBI Taxonomy" id="446075"/>
    <lineage>
        <taxon>Bacteria</taxon>
        <taxon>Bacillati</taxon>
        <taxon>Actinomycetota</taxon>
        <taxon>Actinomycetes</taxon>
        <taxon>Micrococcales</taxon>
        <taxon>Microbacteriaceae</taxon>
        <taxon>Microbacterium</taxon>
    </lineage>
</organism>
<sequence>MNPPSEPEIITEQRGHLGLITLNRPGKLNALTHEMVKGITAALNRWADCDAVQTVAITGAGDRGLCAGGNVVSLHHDVTVGDGLTAAAFWRDEYVMNARIAAYPKPFVALQDGIVLGGGMGVSAHGSHRIVTERSKLGFPETTIGYIPDVGAAWLLSRAPGELGTRVALSGETVGAADAIFLGYSDAFIPSHRLSALLAGLETDEPGHLIDEFSEDPGEGLMAAQQEWTDHAFSATRIVDVLQRLHDSGEAEALALAELITSKSPLALAVTLEAVHRAASLRSLDAVLIQDYRVSRRSSGTHDFAEGIRAQLIDKDRKPHWSPAAHEEVTRETVQEFFEPPAEGDLVLPPSFQIGMNLHFIHITEDLDEVSAWYQDVFGGHATWAASPEFPYLEVEARNADLIVIGNTIVEPMAPAKQVDGWADKPVGRFLKKFGSRWQTMSWYVDDVQGVYRRIADSGVRFFMLGGEHGDDGLGDNNCFFTHPKDTFGGLEFASYASENPRRGYAGDPRFLPHFDQSRWATHHPLGIERLAYQTVVVDDLDRAVQFYVEVLGGEVVFESRSDLTGTRNKMIRLGTDSIVEIAEPFDPTSLAGKDLARNGVFFHALTWKVTDLDKAAAHLTSKGVRILDGDDELLIADPATTHGAVHRFTSFDVPGDPRDASRPTT</sequence>
<evidence type="ECO:0000313" key="6">
    <source>
        <dbReference type="Proteomes" id="UP001501591"/>
    </source>
</evidence>
<keyword evidence="3" id="KW-0378">Hydrolase</keyword>
<dbReference type="PANTHER" id="PTHR43176:SF3">
    <property type="entry name" value="3-HYDROXYISOBUTYRYL-COA HYDROLASE, MITOCHONDRIAL"/>
    <property type="match status" value="1"/>
</dbReference>
<dbReference type="InterPro" id="IPR029045">
    <property type="entry name" value="ClpP/crotonase-like_dom_sf"/>
</dbReference>
<dbReference type="RefSeq" id="WP_344818272.1">
    <property type="nucleotide sequence ID" value="NZ_BAABCP010000001.1"/>
</dbReference>
<accession>A0ABP7MXJ3</accession>
<dbReference type="PANTHER" id="PTHR43176">
    <property type="entry name" value="3-HYDROXYISOBUTYRYL-COA HYDROLASE-RELATED"/>
    <property type="match status" value="1"/>
</dbReference>
<dbReference type="InterPro" id="IPR032259">
    <property type="entry name" value="HIBYL-CoA-H"/>
</dbReference>
<evidence type="ECO:0000256" key="1">
    <source>
        <dbReference type="ARBA" id="ARBA00001709"/>
    </source>
</evidence>
<comment type="catalytic activity">
    <reaction evidence="1">
        <text>3-hydroxy-2-methylpropanoyl-CoA + H2O = 3-hydroxy-2-methylpropanoate + CoA + H(+)</text>
        <dbReference type="Rhea" id="RHEA:20888"/>
        <dbReference type="ChEBI" id="CHEBI:11805"/>
        <dbReference type="ChEBI" id="CHEBI:15377"/>
        <dbReference type="ChEBI" id="CHEBI:15378"/>
        <dbReference type="ChEBI" id="CHEBI:57287"/>
        <dbReference type="ChEBI" id="CHEBI:57340"/>
        <dbReference type="EC" id="3.1.2.4"/>
    </reaction>
</comment>